<keyword evidence="5" id="KW-1185">Reference proteome</keyword>
<feature type="transmembrane region" description="Helical" evidence="3">
    <location>
        <begin position="164"/>
        <end position="186"/>
    </location>
</feature>
<dbReference type="EC" id="2.7.8.11" evidence="4"/>
<keyword evidence="3" id="KW-1133">Transmembrane helix</keyword>
<dbReference type="GeneID" id="13353495"/>
<evidence type="ECO:0000313" key="5">
    <source>
        <dbReference type="Proteomes" id="UP000009007"/>
    </source>
</evidence>
<evidence type="ECO:0000256" key="1">
    <source>
        <dbReference type="ARBA" id="ARBA00022679"/>
    </source>
</evidence>
<dbReference type="KEGG" id="mbg:BN140_0096"/>
<dbReference type="Gene3D" id="1.20.120.1760">
    <property type="match status" value="1"/>
</dbReference>
<organism evidence="4 5">
    <name type="scientific">Methanoculleus bourgensis (strain ATCC 43281 / DSM 3045 / OCM 15 / MS2)</name>
    <name type="common">Methanogenium bourgense</name>
    <dbReference type="NCBI Taxonomy" id="1201294"/>
    <lineage>
        <taxon>Archaea</taxon>
        <taxon>Methanobacteriati</taxon>
        <taxon>Methanobacteriota</taxon>
        <taxon>Stenosarchaea group</taxon>
        <taxon>Methanomicrobia</taxon>
        <taxon>Methanomicrobiales</taxon>
        <taxon>Methanomicrobiaceae</taxon>
        <taxon>Methanoculleus</taxon>
    </lineage>
</organism>
<gene>
    <name evidence="4" type="primary">pgsA1</name>
    <name evidence="4" type="ordered locus">BN140_0096</name>
</gene>
<keyword evidence="3" id="KW-0472">Membrane</keyword>
<reference evidence="5" key="1">
    <citation type="journal article" date="2012" name="J. Bacteriol.">
        <title>Complete genome sequence of the hydrogenotrophic, methanogenic archaeon Methanoculleus bourgensis strain MS2T, isolated from a sewage sludge digester.</title>
        <authorList>
            <person name="Maus I."/>
            <person name="Wibberg D."/>
            <person name="Stantscheff R."/>
            <person name="Eikmeyer F.G."/>
            <person name="Seffner A."/>
            <person name="Boelter J."/>
            <person name="Szczepanowski R."/>
            <person name="Blom J."/>
            <person name="Jaenicke S."/>
            <person name="Konig H."/>
            <person name="Puhler A."/>
            <person name="Schluter A."/>
        </authorList>
    </citation>
    <scope>NUCLEOTIDE SEQUENCE [LARGE SCALE GENOMIC DNA]</scope>
    <source>
        <strain evidence="5">ATCC 43281 / DSM 3045 / OCM 15 / MS2</strain>
    </source>
</reference>
<dbReference type="EMBL" id="HE964772">
    <property type="protein sequence ID" value="CCJ35019.1"/>
    <property type="molecule type" value="Genomic_DNA"/>
</dbReference>
<dbReference type="AlphaFoldDB" id="I7LL32"/>
<dbReference type="GO" id="GO:0003881">
    <property type="term" value="F:CDP-diacylglycerol-inositol 3-phosphatidyltransferase activity"/>
    <property type="evidence" value="ECO:0007669"/>
    <property type="project" value="UniProtKB-EC"/>
</dbReference>
<dbReference type="RefSeq" id="WP_014865996.1">
    <property type="nucleotide sequence ID" value="NC_018227.2"/>
</dbReference>
<comment type="similarity">
    <text evidence="2">Belongs to the CDP-alcohol phosphatidyltransferase class-I family.</text>
</comment>
<evidence type="ECO:0000256" key="3">
    <source>
        <dbReference type="SAM" id="Phobius"/>
    </source>
</evidence>
<dbReference type="InterPro" id="IPR000462">
    <property type="entry name" value="CDP-OH_P_trans"/>
</dbReference>
<dbReference type="PATRIC" id="fig|1201294.9.peg.109"/>
<feature type="transmembrane region" description="Helical" evidence="3">
    <location>
        <begin position="121"/>
        <end position="143"/>
    </location>
</feature>
<dbReference type="GO" id="GO:0016020">
    <property type="term" value="C:membrane"/>
    <property type="evidence" value="ECO:0007669"/>
    <property type="project" value="InterPro"/>
</dbReference>
<dbReference type="Proteomes" id="UP000009007">
    <property type="component" value="Chromosome I"/>
</dbReference>
<evidence type="ECO:0000256" key="2">
    <source>
        <dbReference type="RuleBase" id="RU003750"/>
    </source>
</evidence>
<dbReference type="BioCyc" id="MBOU1201294:BN140_RS00480-MONOMER"/>
<keyword evidence="1 2" id="KW-0808">Transferase</keyword>
<proteinExistence type="inferred from homology"/>
<protein>
    <submittedName>
        <fullName evidence="4">CDP-alcohol phosphatidyltransferase</fullName>
        <ecNumber evidence="4">2.7.8.11</ecNumber>
    </submittedName>
</protein>
<dbReference type="GO" id="GO:0008654">
    <property type="term" value="P:phospholipid biosynthetic process"/>
    <property type="evidence" value="ECO:0007669"/>
    <property type="project" value="InterPro"/>
</dbReference>
<feature type="transmembrane region" description="Helical" evidence="3">
    <location>
        <begin position="82"/>
        <end position="101"/>
    </location>
</feature>
<evidence type="ECO:0000313" key="4">
    <source>
        <dbReference type="EMBL" id="CCJ35019.1"/>
    </source>
</evidence>
<sequence>MDRSGAVVDLSPVIEDRLRARTNGALMRVAGLIAKTGVTPNTLTVLGFLGMVVAGILCASGSFFPAGIVVAASCAFDALDGALARASGAVSVFGAFLDSFLDRYAEAAVYAGILIYYTGAGPAWGVGATFAAAIGSLMVSYARARAEGLGVACRAGLFARPERIAVIIVGLVTGLVLPALVVLAVATNATAARRLLHVRGATLPASRPPRSP</sequence>
<dbReference type="HOGENOM" id="CLU_080384_1_0_2"/>
<dbReference type="STRING" id="1201294.BN140_0096"/>
<keyword evidence="3" id="KW-0812">Transmembrane</keyword>
<dbReference type="InterPro" id="IPR048254">
    <property type="entry name" value="CDP_ALCOHOL_P_TRANSF_CS"/>
</dbReference>
<name>I7LL32_METBM</name>
<accession>I7LL32</accession>
<feature type="transmembrane region" description="Helical" evidence="3">
    <location>
        <begin position="45"/>
        <end position="70"/>
    </location>
</feature>
<dbReference type="PROSITE" id="PS00379">
    <property type="entry name" value="CDP_ALCOHOL_P_TRANSF"/>
    <property type="match status" value="1"/>
</dbReference>
<dbReference type="Pfam" id="PF01066">
    <property type="entry name" value="CDP-OH_P_transf"/>
    <property type="match status" value="1"/>
</dbReference>
<dbReference type="InterPro" id="IPR043130">
    <property type="entry name" value="CDP-OH_PTrfase_TM_dom"/>
</dbReference>